<gene>
    <name evidence="3" type="ORF">K490DRAFT_62702</name>
</gene>
<evidence type="ECO:0000256" key="2">
    <source>
        <dbReference type="SAM" id="Phobius"/>
    </source>
</evidence>
<keyword evidence="2" id="KW-1133">Transmembrane helix</keyword>
<evidence type="ECO:0000313" key="3">
    <source>
        <dbReference type="EMBL" id="KAF2089826.1"/>
    </source>
</evidence>
<keyword evidence="2" id="KW-0812">Transmembrane</keyword>
<evidence type="ECO:0000256" key="1">
    <source>
        <dbReference type="SAM" id="MobiDB-lite"/>
    </source>
</evidence>
<dbReference type="OrthoDB" id="5313079at2759"/>
<organism evidence="3 4">
    <name type="scientific">Saccharata proteae CBS 121410</name>
    <dbReference type="NCBI Taxonomy" id="1314787"/>
    <lineage>
        <taxon>Eukaryota</taxon>
        <taxon>Fungi</taxon>
        <taxon>Dikarya</taxon>
        <taxon>Ascomycota</taxon>
        <taxon>Pezizomycotina</taxon>
        <taxon>Dothideomycetes</taxon>
        <taxon>Dothideomycetes incertae sedis</taxon>
        <taxon>Botryosphaeriales</taxon>
        <taxon>Saccharataceae</taxon>
        <taxon>Saccharata</taxon>
    </lineage>
</organism>
<feature type="transmembrane region" description="Helical" evidence="2">
    <location>
        <begin position="12"/>
        <end position="31"/>
    </location>
</feature>
<comment type="caution">
    <text evidence="3">The sequence shown here is derived from an EMBL/GenBank/DDBJ whole genome shotgun (WGS) entry which is preliminary data.</text>
</comment>
<dbReference type="Proteomes" id="UP000799776">
    <property type="component" value="Unassembled WGS sequence"/>
</dbReference>
<dbReference type="EMBL" id="ML978713">
    <property type="protein sequence ID" value="KAF2089826.1"/>
    <property type="molecule type" value="Genomic_DNA"/>
</dbReference>
<sequence>MIQDTHYWAFQTRIFVIAGLPGTPLWLVFLYTDNPTIARINTVFPHAGWLIPGLVAMQMSLCPDSSELQTPTSRLEDTIPKSSTASWTSTPLLASLKNRKKINKKNPRNIF</sequence>
<protein>
    <submittedName>
        <fullName evidence="3">Uncharacterized protein</fullName>
    </submittedName>
</protein>
<proteinExistence type="predicted"/>
<evidence type="ECO:0000313" key="4">
    <source>
        <dbReference type="Proteomes" id="UP000799776"/>
    </source>
</evidence>
<keyword evidence="4" id="KW-1185">Reference proteome</keyword>
<feature type="region of interest" description="Disordered" evidence="1">
    <location>
        <begin position="67"/>
        <end position="86"/>
    </location>
</feature>
<name>A0A9P4HVC4_9PEZI</name>
<keyword evidence="2" id="KW-0472">Membrane</keyword>
<dbReference type="AlphaFoldDB" id="A0A9P4HVC4"/>
<accession>A0A9P4HVC4</accession>
<reference evidence="3" key="1">
    <citation type="journal article" date="2020" name="Stud. Mycol.">
        <title>101 Dothideomycetes genomes: a test case for predicting lifestyles and emergence of pathogens.</title>
        <authorList>
            <person name="Haridas S."/>
            <person name="Albert R."/>
            <person name="Binder M."/>
            <person name="Bloem J."/>
            <person name="Labutti K."/>
            <person name="Salamov A."/>
            <person name="Andreopoulos B."/>
            <person name="Baker S."/>
            <person name="Barry K."/>
            <person name="Bills G."/>
            <person name="Bluhm B."/>
            <person name="Cannon C."/>
            <person name="Castanera R."/>
            <person name="Culley D."/>
            <person name="Daum C."/>
            <person name="Ezra D."/>
            <person name="Gonzalez J."/>
            <person name="Henrissat B."/>
            <person name="Kuo A."/>
            <person name="Liang C."/>
            <person name="Lipzen A."/>
            <person name="Lutzoni F."/>
            <person name="Magnuson J."/>
            <person name="Mondo S."/>
            <person name="Nolan M."/>
            <person name="Ohm R."/>
            <person name="Pangilinan J."/>
            <person name="Park H.-J."/>
            <person name="Ramirez L."/>
            <person name="Alfaro M."/>
            <person name="Sun H."/>
            <person name="Tritt A."/>
            <person name="Yoshinaga Y."/>
            <person name="Zwiers L.-H."/>
            <person name="Turgeon B."/>
            <person name="Goodwin S."/>
            <person name="Spatafora J."/>
            <person name="Crous P."/>
            <person name="Grigoriev I."/>
        </authorList>
    </citation>
    <scope>NUCLEOTIDE SEQUENCE</scope>
    <source>
        <strain evidence="3">CBS 121410</strain>
    </source>
</reference>